<dbReference type="OrthoDB" id="5735516at2"/>
<dbReference type="Pfam" id="PF20420">
    <property type="entry name" value="DUF6702"/>
    <property type="match status" value="1"/>
</dbReference>
<organism evidence="1 2">
    <name type="scientific">Seonamhaeicola algicola</name>
    <dbReference type="NCBI Taxonomy" id="1719036"/>
    <lineage>
        <taxon>Bacteria</taxon>
        <taxon>Pseudomonadati</taxon>
        <taxon>Bacteroidota</taxon>
        <taxon>Flavobacteriia</taxon>
        <taxon>Flavobacteriales</taxon>
        <taxon>Flavobacteriaceae</taxon>
    </lineage>
</organism>
<sequence>MKYTKLVLFFLILPLLAFTSLHKYYISVTQIEFVPEQQSVQIISRLFLDDFENVLKQRYDEKITLDEAFEIPNTNSFINKYLADKLQITINGKPATFQFIGKKYDLDVMKCYLEIKNVKTIESIQVSNKILFDMFPDQQNIIKTKINSKQKSFIQTVQNANALLNFNEN</sequence>
<evidence type="ECO:0000313" key="1">
    <source>
        <dbReference type="EMBL" id="TXE07160.1"/>
    </source>
</evidence>
<keyword evidence="2" id="KW-1185">Reference proteome</keyword>
<evidence type="ECO:0000313" key="2">
    <source>
        <dbReference type="Proteomes" id="UP000321790"/>
    </source>
</evidence>
<dbReference type="RefSeq" id="WP_147136973.1">
    <property type="nucleotide sequence ID" value="NZ_VOSC01000030.1"/>
</dbReference>
<dbReference type="AlphaFoldDB" id="A0A5C7AEC6"/>
<dbReference type="Proteomes" id="UP000321790">
    <property type="component" value="Unassembled WGS sequence"/>
</dbReference>
<name>A0A5C7AEC6_9FLAO</name>
<gene>
    <name evidence="1" type="ORF">FUA26_13120</name>
</gene>
<comment type="caution">
    <text evidence="1">The sequence shown here is derived from an EMBL/GenBank/DDBJ whole genome shotgun (WGS) entry which is preliminary data.</text>
</comment>
<dbReference type="InterPro" id="IPR046525">
    <property type="entry name" value="DUF6702"/>
</dbReference>
<accession>A0A5C7AEC6</accession>
<proteinExistence type="predicted"/>
<dbReference type="EMBL" id="VOSC01000030">
    <property type="protein sequence ID" value="TXE07160.1"/>
    <property type="molecule type" value="Genomic_DNA"/>
</dbReference>
<protein>
    <submittedName>
        <fullName evidence="1">Peptidase E</fullName>
    </submittedName>
</protein>
<reference evidence="2" key="1">
    <citation type="submission" date="2019-08" db="EMBL/GenBank/DDBJ databases">
        <title>Seonamhaeicola sediminis sp. nov., isolated from marine sediment.</title>
        <authorList>
            <person name="Cao W.R."/>
        </authorList>
    </citation>
    <scope>NUCLEOTIDE SEQUENCE [LARGE SCALE GENOMIC DNA]</scope>
    <source>
        <strain evidence="2">Gy8</strain>
    </source>
</reference>